<feature type="compositionally biased region" description="Basic residues" evidence="1">
    <location>
        <begin position="1"/>
        <end position="17"/>
    </location>
</feature>
<feature type="region of interest" description="Disordered" evidence="1">
    <location>
        <begin position="1"/>
        <end position="228"/>
    </location>
</feature>
<dbReference type="AlphaFoldDB" id="A0A6J4V811"/>
<gene>
    <name evidence="2" type="ORF">AVDCRST_MAG59-3552</name>
</gene>
<evidence type="ECO:0000256" key="1">
    <source>
        <dbReference type="SAM" id="MobiDB-lite"/>
    </source>
</evidence>
<feature type="compositionally biased region" description="Basic residues" evidence="1">
    <location>
        <begin position="94"/>
        <end position="107"/>
    </location>
</feature>
<dbReference type="EMBL" id="CADCWF010000254">
    <property type="protein sequence ID" value="CAA9571252.1"/>
    <property type="molecule type" value="Genomic_DNA"/>
</dbReference>
<sequence>DRRRGAGPAGAKRRRVGGGRPASVRGGPGLAGRPRSGRQSPGGVEPGQHEDLAGRRGRRQPGQPAPVRQRVLARAEGRPRRRHRDLDEPEPGRRGPHRQRLRPHRRRDPPGSEPVPAGLHDQHRRAAAAARRQLPPRRLEHLPRRGGEQPHRVQPALGAVGRPVRRWRANIGHPAPPGVPGQPGRRRAPLRQQLQRHLPQHRDLRLRMRHPSRHGGDRGRRPATDGGM</sequence>
<evidence type="ECO:0000313" key="2">
    <source>
        <dbReference type="EMBL" id="CAA9571252.1"/>
    </source>
</evidence>
<feature type="compositionally biased region" description="Basic and acidic residues" evidence="1">
    <location>
        <begin position="73"/>
        <end position="93"/>
    </location>
</feature>
<feature type="non-terminal residue" evidence="2">
    <location>
        <position position="1"/>
    </location>
</feature>
<feature type="non-terminal residue" evidence="2">
    <location>
        <position position="228"/>
    </location>
</feature>
<accession>A0A6J4V811</accession>
<organism evidence="2">
    <name type="scientific">uncultured Thermomicrobiales bacterium</name>
    <dbReference type="NCBI Taxonomy" id="1645740"/>
    <lineage>
        <taxon>Bacteria</taxon>
        <taxon>Pseudomonadati</taxon>
        <taxon>Thermomicrobiota</taxon>
        <taxon>Thermomicrobia</taxon>
        <taxon>Thermomicrobiales</taxon>
        <taxon>environmental samples</taxon>
    </lineage>
</organism>
<feature type="compositionally biased region" description="Basic and acidic residues" evidence="1">
    <location>
        <begin position="137"/>
        <end position="151"/>
    </location>
</feature>
<feature type="compositionally biased region" description="Low complexity" evidence="1">
    <location>
        <begin position="32"/>
        <end position="43"/>
    </location>
</feature>
<reference evidence="2" key="1">
    <citation type="submission" date="2020-02" db="EMBL/GenBank/DDBJ databases">
        <authorList>
            <person name="Meier V. D."/>
        </authorList>
    </citation>
    <scope>NUCLEOTIDE SEQUENCE</scope>
    <source>
        <strain evidence="2">AVDCRST_MAG59</strain>
    </source>
</reference>
<feature type="compositionally biased region" description="Basic and acidic residues" evidence="1">
    <location>
        <begin position="214"/>
        <end position="228"/>
    </location>
</feature>
<proteinExistence type="predicted"/>
<feature type="compositionally biased region" description="Low complexity" evidence="1">
    <location>
        <begin position="60"/>
        <end position="72"/>
    </location>
</feature>
<protein>
    <submittedName>
        <fullName evidence="2">Uncharacterized protein</fullName>
    </submittedName>
</protein>
<name>A0A6J4V811_9BACT</name>